<dbReference type="Pfam" id="PF13416">
    <property type="entry name" value="SBP_bac_8"/>
    <property type="match status" value="1"/>
</dbReference>
<name>A0ABP7FWL8_9ACTN</name>
<dbReference type="RefSeq" id="WP_425567554.1">
    <property type="nucleotide sequence ID" value="NZ_BAABDD010000014.1"/>
</dbReference>
<protein>
    <submittedName>
        <fullName evidence="1">Extracellular solute-binding protein</fullName>
    </submittedName>
</protein>
<dbReference type="PANTHER" id="PTHR43649:SF14">
    <property type="entry name" value="BLR3389 PROTEIN"/>
    <property type="match status" value="1"/>
</dbReference>
<keyword evidence="2" id="KW-1185">Reference proteome</keyword>
<dbReference type="InterPro" id="IPR006059">
    <property type="entry name" value="SBP"/>
</dbReference>
<comment type="caution">
    <text evidence="1">The sequence shown here is derived from an EMBL/GenBank/DDBJ whole genome shotgun (WGS) entry which is preliminary data.</text>
</comment>
<organism evidence="1 2">
    <name type="scientific">Salinactinospora qingdaonensis</name>
    <dbReference type="NCBI Taxonomy" id="702744"/>
    <lineage>
        <taxon>Bacteria</taxon>
        <taxon>Bacillati</taxon>
        <taxon>Actinomycetota</taxon>
        <taxon>Actinomycetes</taxon>
        <taxon>Streptosporangiales</taxon>
        <taxon>Nocardiopsidaceae</taxon>
        <taxon>Salinactinospora</taxon>
    </lineage>
</organism>
<dbReference type="Proteomes" id="UP001500908">
    <property type="component" value="Unassembled WGS sequence"/>
</dbReference>
<dbReference type="EMBL" id="BAABDD010000014">
    <property type="protein sequence ID" value="GAA3749670.1"/>
    <property type="molecule type" value="Genomic_DNA"/>
</dbReference>
<dbReference type="SUPFAM" id="SSF53850">
    <property type="entry name" value="Periplasmic binding protein-like II"/>
    <property type="match status" value="1"/>
</dbReference>
<gene>
    <name evidence="1" type="ORF">GCM10022402_31030</name>
</gene>
<dbReference type="PANTHER" id="PTHR43649">
    <property type="entry name" value="ARABINOSE-BINDING PROTEIN-RELATED"/>
    <property type="match status" value="1"/>
</dbReference>
<proteinExistence type="predicted"/>
<dbReference type="Gene3D" id="3.40.190.10">
    <property type="entry name" value="Periplasmic binding protein-like II"/>
    <property type="match status" value="1"/>
</dbReference>
<accession>A0ABP7FWL8</accession>
<sequence>MGGLAAAGLSLAGCGPATTALDSRTPVRQWNLFTGGDGARMVQMHDAYRSEHPGIDFRPTTYLWGNPFYTKFTMGAAGGRAFDIATLHLSRLRGMGPGTLIDPVPVDVLAEFGVTENDVLPNIWDKCVVDGQLYAIPLDTHLVVTYFNRDICDSAGVLDADGELIQPTSEEEFIDLLAAVKDVTGQYGIAMDTTGAWRQFWSLYRQLGGEMTFDGELGIDDDKALRVLDLLRRICQEGLAPEVSDAPGTPANFQNEIAGLMFAGNWEITTFQDAGMNFGMQPFPGIYGEALGQGDSHAFVLPHRRTPNDAAVRAAVEYAAWMLKNSITWAKGGHVPAYLPVTESAQYNELKPQVNYREAAEKVQYDPQAWFSGSAAQLQNEANSVFAGVHNGSVTPEEALERFKRAARKLINTPEPV</sequence>
<evidence type="ECO:0000313" key="1">
    <source>
        <dbReference type="EMBL" id="GAA3749670.1"/>
    </source>
</evidence>
<dbReference type="InterPro" id="IPR050490">
    <property type="entry name" value="Bact_solute-bd_prot1"/>
</dbReference>
<reference evidence="2" key="1">
    <citation type="journal article" date="2019" name="Int. J. Syst. Evol. Microbiol.">
        <title>The Global Catalogue of Microorganisms (GCM) 10K type strain sequencing project: providing services to taxonomists for standard genome sequencing and annotation.</title>
        <authorList>
            <consortium name="The Broad Institute Genomics Platform"/>
            <consortium name="The Broad Institute Genome Sequencing Center for Infectious Disease"/>
            <person name="Wu L."/>
            <person name="Ma J."/>
        </authorList>
    </citation>
    <scope>NUCLEOTIDE SEQUENCE [LARGE SCALE GENOMIC DNA]</scope>
    <source>
        <strain evidence="2">JCM 17137</strain>
    </source>
</reference>
<evidence type="ECO:0000313" key="2">
    <source>
        <dbReference type="Proteomes" id="UP001500908"/>
    </source>
</evidence>